<dbReference type="Gene3D" id="3.30.70.1290">
    <property type="entry name" value="Transposase IS200-like"/>
    <property type="match status" value="1"/>
</dbReference>
<organism evidence="2 3">
    <name type="scientific">Aphanizomenon flos-aquae LD13</name>
    <dbReference type="NCBI Taxonomy" id="1710894"/>
    <lineage>
        <taxon>Bacteria</taxon>
        <taxon>Bacillati</taxon>
        <taxon>Cyanobacteriota</taxon>
        <taxon>Cyanophyceae</taxon>
        <taxon>Nostocales</taxon>
        <taxon>Aphanizomenonaceae</taxon>
        <taxon>Aphanizomenon</taxon>
    </lineage>
</organism>
<evidence type="ECO:0000313" key="3">
    <source>
        <dbReference type="Proteomes" id="UP000092382"/>
    </source>
</evidence>
<dbReference type="GO" id="GO:0003677">
    <property type="term" value="F:DNA binding"/>
    <property type="evidence" value="ECO:0007669"/>
    <property type="project" value="InterPro"/>
</dbReference>
<dbReference type="NCBIfam" id="NF033573">
    <property type="entry name" value="transpos_IS200"/>
    <property type="match status" value="1"/>
</dbReference>
<protein>
    <submittedName>
        <fullName evidence="2">Transposase</fullName>
    </submittedName>
</protein>
<name>A0A1B7VW97_APHFL</name>
<dbReference type="SUPFAM" id="SSF143422">
    <property type="entry name" value="Transposase IS200-like"/>
    <property type="match status" value="1"/>
</dbReference>
<proteinExistence type="predicted"/>
<dbReference type="PANTHER" id="PTHR33360">
    <property type="entry name" value="TRANSPOSASE FOR INSERTION SEQUENCE ELEMENT IS200"/>
    <property type="match status" value="1"/>
</dbReference>
<feature type="domain" description="Transposase IS200-like" evidence="1">
    <location>
        <begin position="15"/>
        <end position="131"/>
    </location>
</feature>
<dbReference type="PANTHER" id="PTHR33360:SF2">
    <property type="entry name" value="TRANSPOSASE FOR INSERTION SEQUENCE ELEMENT IS200"/>
    <property type="match status" value="1"/>
</dbReference>
<dbReference type="AlphaFoldDB" id="A0A1B7VW97"/>
<dbReference type="Pfam" id="PF01797">
    <property type="entry name" value="Y1_Tnp"/>
    <property type="match status" value="1"/>
</dbReference>
<sequence length="134" mass="15662">MKKSSYEYRHYNHAVGLSVIHLVWIPKRRKKVLVGKIRDRIFEIFSALAIEKDWNIRALEVAPDHIHLFVEIHPTDAIFQVVKAFKGRSSNYLRKEFPELKKLPSLWTSSYFFSTAGNVAADTIERYINDPHHG</sequence>
<reference evidence="2 3" key="1">
    <citation type="submission" date="2015-09" db="EMBL/GenBank/DDBJ databases">
        <title>Whole genome shotgun sequence assembly of Aphanizomenon flos-aquae UKL13.</title>
        <authorList>
            <person name="Driscoll C."/>
        </authorList>
    </citation>
    <scope>NUCLEOTIDE SEQUENCE [LARGE SCALE GENOMIC DNA]</scope>
    <source>
        <strain evidence="2">MDT13</strain>
    </source>
</reference>
<dbReference type="EMBL" id="LJOY01000036">
    <property type="protein sequence ID" value="OBQ25148.1"/>
    <property type="molecule type" value="Genomic_DNA"/>
</dbReference>
<gene>
    <name evidence="2" type="ORF">AN481_11840</name>
</gene>
<dbReference type="GO" id="GO:0006313">
    <property type="term" value="P:DNA transposition"/>
    <property type="evidence" value="ECO:0007669"/>
    <property type="project" value="InterPro"/>
</dbReference>
<dbReference type="Proteomes" id="UP000092382">
    <property type="component" value="Unassembled WGS sequence"/>
</dbReference>
<evidence type="ECO:0000259" key="1">
    <source>
        <dbReference type="SMART" id="SM01321"/>
    </source>
</evidence>
<dbReference type="STRING" id="1803587.GCA_001593825_00539"/>
<evidence type="ECO:0000313" key="2">
    <source>
        <dbReference type="EMBL" id="OBQ25148.1"/>
    </source>
</evidence>
<dbReference type="InterPro" id="IPR002686">
    <property type="entry name" value="Transposase_17"/>
</dbReference>
<dbReference type="GO" id="GO:0004803">
    <property type="term" value="F:transposase activity"/>
    <property type="evidence" value="ECO:0007669"/>
    <property type="project" value="InterPro"/>
</dbReference>
<dbReference type="SMART" id="SM01321">
    <property type="entry name" value="Y1_Tnp"/>
    <property type="match status" value="1"/>
</dbReference>
<accession>A0A1B7VW97</accession>
<dbReference type="PATRIC" id="fig|1710894.3.peg.94"/>
<dbReference type="InterPro" id="IPR036515">
    <property type="entry name" value="Transposase_17_sf"/>
</dbReference>
<comment type="caution">
    <text evidence="2">The sequence shown here is derived from an EMBL/GenBank/DDBJ whole genome shotgun (WGS) entry which is preliminary data.</text>
</comment>